<dbReference type="GO" id="GO:0006559">
    <property type="term" value="P:L-phenylalanine catabolic process"/>
    <property type="evidence" value="ECO:0007669"/>
    <property type="project" value="UniProtKB-UniPathway"/>
</dbReference>
<comment type="caution">
    <text evidence="15">The sequence shown here is derived from an EMBL/GenBank/DDBJ whole genome shotgun (WGS) entry which is preliminary data.</text>
</comment>
<keyword evidence="10" id="KW-0503">Monooxygenase</keyword>
<dbReference type="UniPathway" id="UPA00139">
    <property type="reaction ID" value="UER00337"/>
</dbReference>
<reference evidence="15 16" key="1">
    <citation type="submission" date="2014-04" db="EMBL/GenBank/DDBJ databases">
        <title>A comprehensive comparison of genomes of Erythrobacter spp. strains.</title>
        <authorList>
            <person name="Zheng Q."/>
        </authorList>
    </citation>
    <scope>NUCLEOTIDE SEQUENCE [LARGE SCALE GENOMIC DNA]</scope>
    <source>
        <strain evidence="15 16">DSM 6997</strain>
    </source>
</reference>
<dbReference type="STRING" id="1044.EH31_05240"/>
<keyword evidence="8" id="KW-0560">Oxidoreductase</keyword>
<dbReference type="GO" id="GO:0004505">
    <property type="term" value="F:phenylalanine 4-monooxygenase activity"/>
    <property type="evidence" value="ECO:0007669"/>
    <property type="project" value="UniProtKB-EC"/>
</dbReference>
<evidence type="ECO:0000256" key="12">
    <source>
        <dbReference type="ARBA" id="ARBA00029922"/>
    </source>
</evidence>
<dbReference type="Gene3D" id="1.10.800.10">
    <property type="entry name" value="Aromatic amino acid hydroxylase"/>
    <property type="match status" value="1"/>
</dbReference>
<dbReference type="EMBL" id="JMIW01000001">
    <property type="protein sequence ID" value="KEO92077.1"/>
    <property type="molecule type" value="Genomic_DNA"/>
</dbReference>
<dbReference type="Pfam" id="PF00351">
    <property type="entry name" value="Biopterin_H"/>
    <property type="match status" value="1"/>
</dbReference>
<evidence type="ECO:0000259" key="14">
    <source>
        <dbReference type="PROSITE" id="PS51410"/>
    </source>
</evidence>
<comment type="cofactor">
    <cofactor evidence="2 13">
        <name>Fe(2+)</name>
        <dbReference type="ChEBI" id="CHEBI:29033"/>
    </cofactor>
</comment>
<comment type="catalytic activity">
    <reaction evidence="1">
        <text>(6R)-L-erythro-5,6,7,8-tetrahydrobiopterin + L-phenylalanine + O2 = (4aS,6R)-4a-hydroxy-L-erythro-5,6,7,8-tetrahydrobiopterin + L-tyrosine</text>
        <dbReference type="Rhea" id="RHEA:20273"/>
        <dbReference type="ChEBI" id="CHEBI:15379"/>
        <dbReference type="ChEBI" id="CHEBI:15642"/>
        <dbReference type="ChEBI" id="CHEBI:58095"/>
        <dbReference type="ChEBI" id="CHEBI:58315"/>
        <dbReference type="ChEBI" id="CHEBI:59560"/>
        <dbReference type="EC" id="1.14.16.1"/>
    </reaction>
</comment>
<keyword evidence="11" id="KW-0585">Phenylalanine catabolism</keyword>
<evidence type="ECO:0000256" key="9">
    <source>
        <dbReference type="ARBA" id="ARBA00023004"/>
    </source>
</evidence>
<evidence type="ECO:0000256" key="6">
    <source>
        <dbReference type="ARBA" id="ARBA00020276"/>
    </source>
</evidence>
<evidence type="ECO:0000256" key="1">
    <source>
        <dbReference type="ARBA" id="ARBA00001060"/>
    </source>
</evidence>
<evidence type="ECO:0000256" key="4">
    <source>
        <dbReference type="ARBA" id="ARBA00009712"/>
    </source>
</evidence>
<evidence type="ECO:0000256" key="8">
    <source>
        <dbReference type="ARBA" id="ARBA00023002"/>
    </source>
</evidence>
<feature type="binding site" evidence="13">
    <location>
        <position position="134"/>
    </location>
    <ligand>
        <name>Fe cation</name>
        <dbReference type="ChEBI" id="CHEBI:24875"/>
    </ligand>
</feature>
<keyword evidence="7 13" id="KW-0479">Metal-binding</keyword>
<protein>
    <recommendedName>
        <fullName evidence="6">Phenylalanine-4-hydroxylase</fullName>
        <ecNumber evidence="5">1.14.16.1</ecNumber>
    </recommendedName>
    <alternativeName>
        <fullName evidence="12">Phe-4-monooxygenase</fullName>
    </alternativeName>
</protein>
<dbReference type="EC" id="1.14.16.1" evidence="5"/>
<dbReference type="eggNOG" id="COG3186">
    <property type="taxonomic scope" value="Bacteria"/>
</dbReference>
<evidence type="ECO:0000256" key="5">
    <source>
        <dbReference type="ARBA" id="ARBA00011995"/>
    </source>
</evidence>
<dbReference type="InterPro" id="IPR005960">
    <property type="entry name" value="Phe-4-hydroxylase_mono"/>
</dbReference>
<dbReference type="PROSITE" id="PS00367">
    <property type="entry name" value="BH4_AAA_HYDROXYL_1"/>
    <property type="match status" value="1"/>
</dbReference>
<dbReference type="RefSeq" id="WP_034958457.1">
    <property type="nucleotide sequence ID" value="NZ_JMIW01000001.1"/>
</dbReference>
<dbReference type="InterPro" id="IPR018301">
    <property type="entry name" value="ArAA_hydroxylase_Fe/CU_BS"/>
</dbReference>
<proteinExistence type="inferred from homology"/>
<comment type="pathway">
    <text evidence="3">Amino-acid degradation; L-phenylalanine degradation; acetoacetate and fumarate from L-phenylalanine: step 1/6.</text>
</comment>
<evidence type="ECO:0000313" key="15">
    <source>
        <dbReference type="EMBL" id="KEO92077.1"/>
    </source>
</evidence>
<evidence type="ECO:0000313" key="16">
    <source>
        <dbReference type="Proteomes" id="UP000027647"/>
    </source>
</evidence>
<dbReference type="PROSITE" id="PS51410">
    <property type="entry name" value="BH4_AAA_HYDROXYL_2"/>
    <property type="match status" value="1"/>
</dbReference>
<accession>A0A074N2D9</accession>
<evidence type="ECO:0000256" key="13">
    <source>
        <dbReference type="PIRSR" id="PIRSR601273-2"/>
    </source>
</evidence>
<dbReference type="InterPro" id="IPR036951">
    <property type="entry name" value="ArAA_hydroxylase_sf"/>
</dbReference>
<evidence type="ECO:0000256" key="11">
    <source>
        <dbReference type="ARBA" id="ARBA00023232"/>
    </source>
</evidence>
<feature type="domain" description="Biopterin-dependent aromatic amino acid hydroxylase family profile" evidence="14">
    <location>
        <begin position="1"/>
        <end position="282"/>
    </location>
</feature>
<evidence type="ECO:0000256" key="10">
    <source>
        <dbReference type="ARBA" id="ARBA00023033"/>
    </source>
</evidence>
<dbReference type="GO" id="GO:0005506">
    <property type="term" value="F:iron ion binding"/>
    <property type="evidence" value="ECO:0007669"/>
    <property type="project" value="InterPro"/>
</dbReference>
<sequence>MGAAHVFETPPDGVADDWSMPQNWEQFSKSDHARWSEFAAKQTEALEGLASDTFIEGVRALELDKMGVPEFDRWNERLRDVTGWEVVAVPGVIPNEPFFKMLSERKFPVANFLRQGPSFEYSDEPDMFHDVYGHMPMFLDPTFGEFMTAYGRAGLRAERQGMSDWLGRLYLHTVEFGLIQDGGSLRAYGAGLMSSFAETVHALKSDAPRRLQFDLPRLMRTDWPFDEFQPTYFVIESFDALLEEMETTSLKQVYAEVADLPLIPIGEAVPGDRLYEGAGANA</sequence>
<dbReference type="PRINTS" id="PR00372">
    <property type="entry name" value="FYWHYDRXLASE"/>
</dbReference>
<feature type="binding site" evidence="13">
    <location>
        <position position="129"/>
    </location>
    <ligand>
        <name>Fe cation</name>
        <dbReference type="ChEBI" id="CHEBI:24875"/>
    </ligand>
</feature>
<dbReference type="OrthoDB" id="9780502at2"/>
<evidence type="ECO:0000256" key="2">
    <source>
        <dbReference type="ARBA" id="ARBA00001954"/>
    </source>
</evidence>
<dbReference type="PANTHER" id="PTHR11473:SF24">
    <property type="entry name" value="PHENYLALANINE-4-HYDROXYLASE"/>
    <property type="match status" value="1"/>
</dbReference>
<organism evidence="15 16">
    <name type="scientific">Erythrobacter longus</name>
    <dbReference type="NCBI Taxonomy" id="1044"/>
    <lineage>
        <taxon>Bacteria</taxon>
        <taxon>Pseudomonadati</taxon>
        <taxon>Pseudomonadota</taxon>
        <taxon>Alphaproteobacteria</taxon>
        <taxon>Sphingomonadales</taxon>
        <taxon>Erythrobacteraceae</taxon>
        <taxon>Erythrobacter/Porphyrobacter group</taxon>
        <taxon>Erythrobacter</taxon>
    </lineage>
</organism>
<dbReference type="InterPro" id="IPR019774">
    <property type="entry name" value="Aromatic-AA_hydroxylase_C"/>
</dbReference>
<feature type="binding site" evidence="13">
    <location>
        <position position="175"/>
    </location>
    <ligand>
        <name>Fe cation</name>
        <dbReference type="ChEBI" id="CHEBI:24875"/>
    </ligand>
</feature>
<name>A0A074N2D9_ERYLO</name>
<dbReference type="InterPro" id="IPR036329">
    <property type="entry name" value="Aro-AA_hydroxylase_C_sf"/>
</dbReference>
<dbReference type="PANTHER" id="PTHR11473">
    <property type="entry name" value="AROMATIC AMINO ACID HYDROXYLASE"/>
    <property type="match status" value="1"/>
</dbReference>
<comment type="similarity">
    <text evidence="4">Belongs to the biopterin-dependent aromatic amino acid hydroxylase family.</text>
</comment>
<dbReference type="InterPro" id="IPR001273">
    <property type="entry name" value="ArAA_hydroxylase"/>
</dbReference>
<evidence type="ECO:0000256" key="3">
    <source>
        <dbReference type="ARBA" id="ARBA00005088"/>
    </source>
</evidence>
<dbReference type="Proteomes" id="UP000027647">
    <property type="component" value="Unassembled WGS sequence"/>
</dbReference>
<keyword evidence="16" id="KW-1185">Reference proteome</keyword>
<gene>
    <name evidence="15" type="ORF">EH31_05240</name>
</gene>
<evidence type="ECO:0000256" key="7">
    <source>
        <dbReference type="ARBA" id="ARBA00022723"/>
    </source>
</evidence>
<dbReference type="NCBIfam" id="TIGR01267">
    <property type="entry name" value="Phe4hydrox_mono"/>
    <property type="match status" value="1"/>
</dbReference>
<dbReference type="AlphaFoldDB" id="A0A074N2D9"/>
<keyword evidence="9 13" id="KW-0408">Iron</keyword>
<dbReference type="SUPFAM" id="SSF56534">
    <property type="entry name" value="Aromatic aminoacid monoxygenases, catalytic and oligomerization domains"/>
    <property type="match status" value="1"/>
</dbReference>